<dbReference type="InParanoid" id="A0A194XXR5"/>
<feature type="signal peptide" evidence="2">
    <location>
        <begin position="1"/>
        <end position="21"/>
    </location>
</feature>
<name>A0A194XXR5_MOLSC</name>
<organism evidence="3 4">
    <name type="scientific">Mollisia scopiformis</name>
    <name type="common">Conifer needle endophyte fungus</name>
    <name type="synonym">Phialocephala scopiformis</name>
    <dbReference type="NCBI Taxonomy" id="149040"/>
    <lineage>
        <taxon>Eukaryota</taxon>
        <taxon>Fungi</taxon>
        <taxon>Dikarya</taxon>
        <taxon>Ascomycota</taxon>
        <taxon>Pezizomycotina</taxon>
        <taxon>Leotiomycetes</taxon>
        <taxon>Helotiales</taxon>
        <taxon>Mollisiaceae</taxon>
        <taxon>Mollisia</taxon>
    </lineage>
</organism>
<dbReference type="RefSeq" id="XP_018078977.1">
    <property type="nucleotide sequence ID" value="XM_018218051.1"/>
</dbReference>
<dbReference type="EMBL" id="KQ947404">
    <property type="protein sequence ID" value="KUJ24622.1"/>
    <property type="molecule type" value="Genomic_DNA"/>
</dbReference>
<keyword evidence="1" id="KW-1133">Transmembrane helix</keyword>
<accession>A0A194XXR5</accession>
<dbReference type="OrthoDB" id="4767222at2759"/>
<keyword evidence="2" id="KW-0732">Signal</keyword>
<gene>
    <name evidence="3" type="ORF">LY89DRAFT_713431</name>
</gene>
<evidence type="ECO:0000256" key="1">
    <source>
        <dbReference type="SAM" id="Phobius"/>
    </source>
</evidence>
<dbReference type="AlphaFoldDB" id="A0A194XXR5"/>
<reference evidence="3 4" key="1">
    <citation type="submission" date="2015-10" db="EMBL/GenBank/DDBJ databases">
        <title>Full genome of DAOMC 229536 Phialocephala scopiformis, a fungal endophyte of spruce producing the potent anti-insectan compound rugulosin.</title>
        <authorList>
            <consortium name="DOE Joint Genome Institute"/>
            <person name="Walker A.K."/>
            <person name="Frasz S.L."/>
            <person name="Seifert K.A."/>
            <person name="Miller J.D."/>
            <person name="Mondo S.J."/>
            <person name="Labutti K."/>
            <person name="Lipzen A."/>
            <person name="Dockter R."/>
            <person name="Kennedy M."/>
            <person name="Grigoriev I.V."/>
            <person name="Spatafora J.W."/>
        </authorList>
    </citation>
    <scope>NUCLEOTIDE SEQUENCE [LARGE SCALE GENOMIC DNA]</scope>
    <source>
        <strain evidence="3 4">CBS 120377</strain>
    </source>
</reference>
<evidence type="ECO:0000256" key="2">
    <source>
        <dbReference type="SAM" id="SignalP"/>
    </source>
</evidence>
<keyword evidence="1" id="KW-0472">Membrane</keyword>
<sequence length="676" mass="73988">MFCSFVQLQLLVLALCSLVVARRLSQGDGLTVPAQRPMLHSRPATVISNEVKSDSPKDVSTSGRDATIKLFPPSPLAMRYSFSFGCKESEFNTITLETDVCLSGDYYLNHNMLISEAPLCKDGSTPTMSYYRARGCVGSPQFESTTKPIPDYCLWGGIAPKYWSLIFRCGSETSTVQGADKHEVAVPPASRQPTQVYEGILSLCAFERTHRRIRPSRSMVNVDSCIPMNGHNITIKREAVCPNGKRAQWARFETANCNGGHLSQKYGLIDIHDADIGVDKCLSSSASADKDKIRSVAFWCEGIKLVPPKKSALKWGTFGEQACSAGGSTPKFLSHGYKPLQPDTCAPKDRGVALRTFTISQPAVCENGTRAALALYKDDFCSGEPDRFLNVQFNTMNKCLSFEGVQSWAFYCEGVKIQRSLRVMSPPRPPSLGAQRISTGEQLEAKLKAQATQTGFLVGRPSSAPARPAPVIASDFGKAKPLPDFQINAHAPECVSGCANRVQTIGLNTRYRYSAFSCNKNMETTVKYYVPGICTALNSPFGIQSPGICPNGKPALVALYQDRSCQGKPDKFGSVDTNSTNQCFAFDEMKGWTFWCEDVEPGDVSSLKDIGTKVEEVNNGVEGWAKVIIYLVCAVVLALGVWFWLGAVILHVARELFPWPFEAVENGRIVLGEEKP</sequence>
<proteinExistence type="predicted"/>
<feature type="chain" id="PRO_5008268737" evidence="2">
    <location>
        <begin position="22"/>
        <end position="676"/>
    </location>
</feature>
<evidence type="ECO:0000313" key="4">
    <source>
        <dbReference type="Proteomes" id="UP000070700"/>
    </source>
</evidence>
<keyword evidence="1" id="KW-0812">Transmembrane</keyword>
<evidence type="ECO:0000313" key="3">
    <source>
        <dbReference type="EMBL" id="KUJ24622.1"/>
    </source>
</evidence>
<keyword evidence="4" id="KW-1185">Reference proteome</keyword>
<dbReference type="GeneID" id="28827777"/>
<dbReference type="Proteomes" id="UP000070700">
    <property type="component" value="Unassembled WGS sequence"/>
</dbReference>
<dbReference type="KEGG" id="psco:LY89DRAFT_713431"/>
<protein>
    <submittedName>
        <fullName evidence="3">Uncharacterized protein</fullName>
    </submittedName>
</protein>
<feature type="transmembrane region" description="Helical" evidence="1">
    <location>
        <begin position="627"/>
        <end position="650"/>
    </location>
</feature>